<evidence type="ECO:0000313" key="2">
    <source>
        <dbReference type="Proteomes" id="UP001336020"/>
    </source>
</evidence>
<name>A0ABU7LF75_9NOCA</name>
<reference evidence="1 2" key="1">
    <citation type="submission" date="2023-07" db="EMBL/GenBank/DDBJ databases">
        <authorList>
            <person name="Girao M."/>
            <person name="Carvalho M.F."/>
        </authorList>
    </citation>
    <scope>NUCLEOTIDE SEQUENCE [LARGE SCALE GENOMIC DNA]</scope>
    <source>
        <strain evidence="1 2">YIM65754</strain>
    </source>
</reference>
<dbReference type="RefSeq" id="WP_330135405.1">
    <property type="nucleotide sequence ID" value="NZ_JAUTXY010000011.1"/>
</dbReference>
<dbReference type="EMBL" id="JAUTXY010000011">
    <property type="protein sequence ID" value="MEE2060219.1"/>
    <property type="molecule type" value="Genomic_DNA"/>
</dbReference>
<sequence length="136" mass="15130">MSNDPKTLRSRHVSQVIACPPAQVYEFAANPDNLPRWASGLAQCHVERDGDTLVVDSPMGRVTVRFTPHNDLGVLDHDVTLSSGTTVNNPVRVLAHPNGSEILFTVRQIDLSDEEFDRDTATVAEDLERLRDLLER</sequence>
<dbReference type="Gene3D" id="3.30.530.20">
    <property type="match status" value="1"/>
</dbReference>
<protein>
    <submittedName>
        <fullName evidence="1">SRPBCC family protein</fullName>
    </submittedName>
</protein>
<evidence type="ECO:0000313" key="1">
    <source>
        <dbReference type="EMBL" id="MEE2060219.1"/>
    </source>
</evidence>
<comment type="caution">
    <text evidence="1">The sequence shown here is derived from an EMBL/GenBank/DDBJ whole genome shotgun (WGS) entry which is preliminary data.</text>
</comment>
<accession>A0ABU7LF75</accession>
<keyword evidence="2" id="KW-1185">Reference proteome</keyword>
<dbReference type="InterPro" id="IPR023393">
    <property type="entry name" value="START-like_dom_sf"/>
</dbReference>
<dbReference type="Pfam" id="PF10604">
    <property type="entry name" value="Polyketide_cyc2"/>
    <property type="match status" value="1"/>
</dbReference>
<gene>
    <name evidence="1" type="ORF">Q7514_22110</name>
</gene>
<dbReference type="SUPFAM" id="SSF55961">
    <property type="entry name" value="Bet v1-like"/>
    <property type="match status" value="1"/>
</dbReference>
<proteinExistence type="predicted"/>
<organism evidence="1 2">
    <name type="scientific">Rhodococcus artemisiae</name>
    <dbReference type="NCBI Taxonomy" id="714159"/>
    <lineage>
        <taxon>Bacteria</taxon>
        <taxon>Bacillati</taxon>
        <taxon>Actinomycetota</taxon>
        <taxon>Actinomycetes</taxon>
        <taxon>Mycobacteriales</taxon>
        <taxon>Nocardiaceae</taxon>
        <taxon>Rhodococcus</taxon>
    </lineage>
</organism>
<dbReference type="Proteomes" id="UP001336020">
    <property type="component" value="Unassembled WGS sequence"/>
</dbReference>
<dbReference type="InterPro" id="IPR019587">
    <property type="entry name" value="Polyketide_cyclase/dehydratase"/>
</dbReference>